<feature type="region of interest" description="Disordered" evidence="1">
    <location>
        <begin position="34"/>
        <end position="59"/>
    </location>
</feature>
<name>A0A182WNZ9_9DIPT</name>
<reference evidence="3" key="1">
    <citation type="submission" date="2013-03" db="EMBL/GenBank/DDBJ databases">
        <title>The Genome Sequence of Anopheles minimus MINIMUS1.</title>
        <authorList>
            <consortium name="The Broad Institute Genomics Platform"/>
            <person name="Neafsey D.E."/>
            <person name="Walton C."/>
            <person name="Walker B."/>
            <person name="Young S.K."/>
            <person name="Zeng Q."/>
            <person name="Gargeya S."/>
            <person name="Fitzgerald M."/>
            <person name="Haas B."/>
            <person name="Abouelleil A."/>
            <person name="Allen A.W."/>
            <person name="Alvarado L."/>
            <person name="Arachchi H.M."/>
            <person name="Berlin A.M."/>
            <person name="Chapman S.B."/>
            <person name="Gainer-Dewar J."/>
            <person name="Goldberg J."/>
            <person name="Griggs A."/>
            <person name="Gujja S."/>
            <person name="Hansen M."/>
            <person name="Howarth C."/>
            <person name="Imamovic A."/>
            <person name="Ireland A."/>
            <person name="Larimer J."/>
            <person name="McCowan C."/>
            <person name="Murphy C."/>
            <person name="Pearson M."/>
            <person name="Poon T.W."/>
            <person name="Priest M."/>
            <person name="Roberts A."/>
            <person name="Saif S."/>
            <person name="Shea T."/>
            <person name="Sisk P."/>
            <person name="Sykes S."/>
            <person name="Wortman J."/>
            <person name="Nusbaum C."/>
            <person name="Birren B."/>
        </authorList>
    </citation>
    <scope>NUCLEOTIDE SEQUENCE [LARGE SCALE GENOMIC DNA]</scope>
    <source>
        <strain evidence="3">MINIMUS1</strain>
    </source>
</reference>
<dbReference type="EnsemblMetazoa" id="AMIN014417-RA">
    <property type="protein sequence ID" value="AMIN014417-PA"/>
    <property type="gene ID" value="AMIN014417"/>
</dbReference>
<feature type="compositionally biased region" description="Polar residues" evidence="1">
    <location>
        <begin position="34"/>
        <end position="47"/>
    </location>
</feature>
<dbReference type="VEuPathDB" id="VectorBase:AMIN014417"/>
<organism evidence="2 3">
    <name type="scientific">Anopheles minimus</name>
    <dbReference type="NCBI Taxonomy" id="112268"/>
    <lineage>
        <taxon>Eukaryota</taxon>
        <taxon>Metazoa</taxon>
        <taxon>Ecdysozoa</taxon>
        <taxon>Arthropoda</taxon>
        <taxon>Hexapoda</taxon>
        <taxon>Insecta</taxon>
        <taxon>Pterygota</taxon>
        <taxon>Neoptera</taxon>
        <taxon>Endopterygota</taxon>
        <taxon>Diptera</taxon>
        <taxon>Nematocera</taxon>
        <taxon>Culicoidea</taxon>
        <taxon>Culicidae</taxon>
        <taxon>Anophelinae</taxon>
        <taxon>Anopheles</taxon>
    </lineage>
</organism>
<evidence type="ECO:0000313" key="3">
    <source>
        <dbReference type="Proteomes" id="UP000075920"/>
    </source>
</evidence>
<reference evidence="2" key="2">
    <citation type="submission" date="2020-05" db="UniProtKB">
        <authorList>
            <consortium name="EnsemblMetazoa"/>
        </authorList>
    </citation>
    <scope>IDENTIFICATION</scope>
    <source>
        <strain evidence="2">MINIMUS1</strain>
    </source>
</reference>
<dbReference type="EnsemblMetazoa" id="AMIN014417-RB">
    <property type="protein sequence ID" value="AMIN014417-PB"/>
    <property type="gene ID" value="AMIN014417"/>
</dbReference>
<proteinExistence type="predicted"/>
<evidence type="ECO:0000313" key="2">
    <source>
        <dbReference type="EnsemblMetazoa" id="AMIN014417-PB"/>
    </source>
</evidence>
<evidence type="ECO:0000256" key="1">
    <source>
        <dbReference type="SAM" id="MobiDB-lite"/>
    </source>
</evidence>
<dbReference type="AlphaFoldDB" id="A0A182WNZ9"/>
<keyword evidence="3" id="KW-1185">Reference proteome</keyword>
<accession>A0A182WNZ9</accession>
<sequence>CWCTSRVHTTTSTTSTTHHPPQRNTFILVGLSSETASSKQHPSTRTRTPPIHKGIQQHGSSAASNNRGCVCVCRVHYYLSRVVVGGHIVAARVLRILFLIASGSCVRARVSVCGCVCV</sequence>
<protein>
    <submittedName>
        <fullName evidence="2">Uncharacterized protein</fullName>
    </submittedName>
</protein>
<dbReference type="Proteomes" id="UP000075920">
    <property type="component" value="Unassembled WGS sequence"/>
</dbReference>